<dbReference type="InterPro" id="IPR009072">
    <property type="entry name" value="Histone-fold"/>
</dbReference>
<accession>A0A418B436</accession>
<dbReference type="EMBL" id="QUSY01000112">
    <property type="protein sequence ID" value="RHY32805.1"/>
    <property type="molecule type" value="Genomic_DNA"/>
</dbReference>
<gene>
    <name evidence="2" type="ORF">DYB32_002227</name>
</gene>
<comment type="caution">
    <text evidence="2">The sequence shown here is derived from an EMBL/GenBank/DDBJ whole genome shotgun (WGS) entry which is preliminary data.</text>
</comment>
<sequence length="335" mass="37136">MHVSYLCRMLETRDVQRFMCRAGIQVGTDAAMNKVRLAFAEFLRDIQKSAIASMEADQRLTVYAKDIAAALIVHPTRTKLYGFDDVVEESIDDCDDDAFSDDEIEGGAGEDDESSSNDDSCSDVESGEDLATGNEDVFDDRSFGDGEFSDAEDTIKHAAQFTDEDALWDASHVGFVRLESEKMQLALSREVSSPYMVSRHVVLKMWIALTPLAITRPALSALHNAVEHVIYRELVDGKLGSQFLYTVMESIVEEQAAETDRLEAELVECRASLDQERAARKRGRGGLREGSIYRENIPLPTSHPSPSSPPLKKTSSMVNPDLPSAKKQQLVHLTI</sequence>
<reference evidence="2 3" key="1">
    <citation type="submission" date="2018-08" db="EMBL/GenBank/DDBJ databases">
        <title>Aphanomyces genome sequencing and annotation.</title>
        <authorList>
            <person name="Minardi D."/>
            <person name="Oidtmann B."/>
            <person name="Van Der Giezen M."/>
            <person name="Studholme D.J."/>
        </authorList>
    </citation>
    <scope>NUCLEOTIDE SEQUENCE [LARGE SCALE GENOMIC DNA]</scope>
    <source>
        <strain evidence="2 3">NJM0002</strain>
    </source>
</reference>
<dbReference type="Gene3D" id="1.10.20.10">
    <property type="entry name" value="Histone, subunit A"/>
    <property type="match status" value="1"/>
</dbReference>
<dbReference type="Proteomes" id="UP000285060">
    <property type="component" value="Unassembled WGS sequence"/>
</dbReference>
<evidence type="ECO:0000313" key="3">
    <source>
        <dbReference type="Proteomes" id="UP000285060"/>
    </source>
</evidence>
<evidence type="ECO:0000256" key="1">
    <source>
        <dbReference type="SAM" id="MobiDB-lite"/>
    </source>
</evidence>
<name>A0A418B436_9STRA</name>
<protein>
    <submittedName>
        <fullName evidence="2">Uncharacterized protein</fullName>
    </submittedName>
</protein>
<dbReference type="GO" id="GO:0046982">
    <property type="term" value="F:protein heterodimerization activity"/>
    <property type="evidence" value="ECO:0007669"/>
    <property type="project" value="InterPro"/>
</dbReference>
<proteinExistence type="predicted"/>
<keyword evidence="3" id="KW-1185">Reference proteome</keyword>
<dbReference type="AlphaFoldDB" id="A0A418B436"/>
<organism evidence="2 3">
    <name type="scientific">Aphanomyces invadans</name>
    <dbReference type="NCBI Taxonomy" id="157072"/>
    <lineage>
        <taxon>Eukaryota</taxon>
        <taxon>Sar</taxon>
        <taxon>Stramenopiles</taxon>
        <taxon>Oomycota</taxon>
        <taxon>Saprolegniomycetes</taxon>
        <taxon>Saprolegniales</taxon>
        <taxon>Verrucalvaceae</taxon>
        <taxon>Aphanomyces</taxon>
    </lineage>
</organism>
<feature type="compositionally biased region" description="Acidic residues" evidence="1">
    <location>
        <begin position="97"/>
        <end position="128"/>
    </location>
</feature>
<feature type="region of interest" description="Disordered" evidence="1">
    <location>
        <begin position="97"/>
        <end position="143"/>
    </location>
</feature>
<evidence type="ECO:0000313" key="2">
    <source>
        <dbReference type="EMBL" id="RHY32805.1"/>
    </source>
</evidence>
<feature type="region of interest" description="Disordered" evidence="1">
    <location>
        <begin position="277"/>
        <end position="335"/>
    </location>
</feature>
<dbReference type="VEuPathDB" id="FungiDB:H310_08887"/>